<sequence>MIPNLFQRDTTFETTANLTLNVTRFDDTCKFHYPPEVDVYPSNITVIQESKILLNCTYRSNPSALRKVSWYKNGELLSVGPPHYNLGTDSQPSLIISNVTGQDTGNYTCQLFNEVGNGTSHNSISVNILCKFIFNINTFIINAVIVYVTG</sequence>
<protein>
    <submittedName>
        <fullName evidence="1">Uncharacterized protein</fullName>
    </submittedName>
</protein>
<name>A0ACC0KB58_CHOFU</name>
<dbReference type="Proteomes" id="UP001064048">
    <property type="component" value="Chromosome 29"/>
</dbReference>
<evidence type="ECO:0000313" key="2">
    <source>
        <dbReference type="Proteomes" id="UP001064048"/>
    </source>
</evidence>
<dbReference type="EMBL" id="CM046129">
    <property type="protein sequence ID" value="KAI8433699.1"/>
    <property type="molecule type" value="Genomic_DNA"/>
</dbReference>
<reference evidence="1 2" key="1">
    <citation type="journal article" date="2022" name="Genome Biol. Evol.">
        <title>The Spruce Budworm Genome: Reconstructing the Evolutionary History of Antifreeze Proteins.</title>
        <authorList>
            <person name="Beliveau C."/>
            <person name="Gagne P."/>
            <person name="Picq S."/>
            <person name="Vernygora O."/>
            <person name="Keeling C.I."/>
            <person name="Pinkney K."/>
            <person name="Doucet D."/>
            <person name="Wen F."/>
            <person name="Johnston J.S."/>
            <person name="Maaroufi H."/>
            <person name="Boyle B."/>
            <person name="Laroche J."/>
            <person name="Dewar K."/>
            <person name="Juretic N."/>
            <person name="Blackburn G."/>
            <person name="Nisole A."/>
            <person name="Brunet B."/>
            <person name="Brandao M."/>
            <person name="Lumley L."/>
            <person name="Duan J."/>
            <person name="Quan G."/>
            <person name="Lucarotti C.J."/>
            <person name="Roe A.D."/>
            <person name="Sperling F.A.H."/>
            <person name="Levesque R.C."/>
            <person name="Cusson M."/>
        </authorList>
    </citation>
    <scope>NUCLEOTIDE SEQUENCE [LARGE SCALE GENOMIC DNA]</scope>
    <source>
        <strain evidence="1">Glfc:IPQL:Cfum</strain>
    </source>
</reference>
<organism evidence="1 2">
    <name type="scientific">Choristoneura fumiferana</name>
    <name type="common">Spruce budworm moth</name>
    <name type="synonym">Archips fumiferana</name>
    <dbReference type="NCBI Taxonomy" id="7141"/>
    <lineage>
        <taxon>Eukaryota</taxon>
        <taxon>Metazoa</taxon>
        <taxon>Ecdysozoa</taxon>
        <taxon>Arthropoda</taxon>
        <taxon>Hexapoda</taxon>
        <taxon>Insecta</taxon>
        <taxon>Pterygota</taxon>
        <taxon>Neoptera</taxon>
        <taxon>Endopterygota</taxon>
        <taxon>Lepidoptera</taxon>
        <taxon>Glossata</taxon>
        <taxon>Ditrysia</taxon>
        <taxon>Tortricoidea</taxon>
        <taxon>Tortricidae</taxon>
        <taxon>Tortricinae</taxon>
        <taxon>Choristoneura</taxon>
    </lineage>
</organism>
<accession>A0ACC0KB58</accession>
<comment type="caution">
    <text evidence="1">The sequence shown here is derived from an EMBL/GenBank/DDBJ whole genome shotgun (WGS) entry which is preliminary data.</text>
</comment>
<gene>
    <name evidence="1" type="ORF">MSG28_015694</name>
</gene>
<evidence type="ECO:0000313" key="1">
    <source>
        <dbReference type="EMBL" id="KAI8433699.1"/>
    </source>
</evidence>
<proteinExistence type="predicted"/>
<keyword evidence="2" id="KW-1185">Reference proteome</keyword>